<sequence length="74" mass="8324">MPSQPAVFYVELHKERRVSRDVLSLRLLKTNAENARAIIDSVWASLKGKKHLAMCTPPPRLGESYFSLASNSHC</sequence>
<protein>
    <submittedName>
        <fullName evidence="1">Uncharacterized protein</fullName>
    </submittedName>
</protein>
<evidence type="ECO:0000313" key="1">
    <source>
        <dbReference type="EMBL" id="KAK3742145.1"/>
    </source>
</evidence>
<evidence type="ECO:0000313" key="2">
    <source>
        <dbReference type="Proteomes" id="UP001283361"/>
    </source>
</evidence>
<accession>A0AAE0YE24</accession>
<organism evidence="1 2">
    <name type="scientific">Elysia crispata</name>
    <name type="common">lettuce slug</name>
    <dbReference type="NCBI Taxonomy" id="231223"/>
    <lineage>
        <taxon>Eukaryota</taxon>
        <taxon>Metazoa</taxon>
        <taxon>Spiralia</taxon>
        <taxon>Lophotrochozoa</taxon>
        <taxon>Mollusca</taxon>
        <taxon>Gastropoda</taxon>
        <taxon>Heterobranchia</taxon>
        <taxon>Euthyneura</taxon>
        <taxon>Panpulmonata</taxon>
        <taxon>Sacoglossa</taxon>
        <taxon>Placobranchoidea</taxon>
        <taxon>Plakobranchidae</taxon>
        <taxon>Elysia</taxon>
    </lineage>
</organism>
<name>A0AAE0YE24_9GAST</name>
<keyword evidence="2" id="KW-1185">Reference proteome</keyword>
<dbReference type="Proteomes" id="UP001283361">
    <property type="component" value="Unassembled WGS sequence"/>
</dbReference>
<dbReference type="AlphaFoldDB" id="A0AAE0YE24"/>
<reference evidence="1" key="1">
    <citation type="journal article" date="2023" name="G3 (Bethesda)">
        <title>A reference genome for the long-term kleptoplast-retaining sea slug Elysia crispata morphotype clarki.</title>
        <authorList>
            <person name="Eastman K.E."/>
            <person name="Pendleton A.L."/>
            <person name="Shaikh M.A."/>
            <person name="Suttiyut T."/>
            <person name="Ogas R."/>
            <person name="Tomko P."/>
            <person name="Gavelis G."/>
            <person name="Widhalm J.R."/>
            <person name="Wisecaver J.H."/>
        </authorList>
    </citation>
    <scope>NUCLEOTIDE SEQUENCE</scope>
    <source>
        <strain evidence="1">ECLA1</strain>
    </source>
</reference>
<comment type="caution">
    <text evidence="1">The sequence shown here is derived from an EMBL/GenBank/DDBJ whole genome shotgun (WGS) entry which is preliminary data.</text>
</comment>
<gene>
    <name evidence="1" type="ORF">RRG08_008546</name>
</gene>
<proteinExistence type="predicted"/>
<dbReference type="EMBL" id="JAWDGP010006374">
    <property type="protein sequence ID" value="KAK3742145.1"/>
    <property type="molecule type" value="Genomic_DNA"/>
</dbReference>